<keyword evidence="9" id="KW-0539">Nucleus</keyword>
<dbReference type="EC" id="3.5.1.98" evidence="3"/>
<keyword evidence="4" id="KW-0678">Repressor</keyword>
<accession>A0A0D3K378</accession>
<dbReference type="HOGENOM" id="CLU_772921_0_0_1"/>
<keyword evidence="6" id="KW-0156">Chromatin regulator</keyword>
<reference evidence="12" key="2">
    <citation type="submission" date="2024-10" db="UniProtKB">
        <authorList>
            <consortium name="EnsemblProtists"/>
        </authorList>
    </citation>
    <scope>IDENTIFICATION</scope>
</reference>
<dbReference type="GO" id="GO:0141221">
    <property type="term" value="F:histone deacetylase activity, hydrolytic mechanism"/>
    <property type="evidence" value="ECO:0007669"/>
    <property type="project" value="UniProtKB-EC"/>
</dbReference>
<evidence type="ECO:0000256" key="1">
    <source>
        <dbReference type="ARBA" id="ARBA00004123"/>
    </source>
</evidence>
<evidence type="ECO:0000256" key="7">
    <source>
        <dbReference type="ARBA" id="ARBA00023015"/>
    </source>
</evidence>
<sequence>MHAHVHERHTAAPTGSCSLTSGASLEQEVRAAVGSREQAAVGSGAADGGGGGEVVQPAQPVQPLPPPQPSTVLAATATAAATAAPFAEGLASTAIAPVAAAAAAATPPPPPPGPAAALAEQDAAEGQSAADGAAMAAASGEGGRGRDVSPAGRAESLPPPTATPAPDDRALAEQGGGGGGRVAFYYAAGVGHSPAPRDRRRMIEVAERVTEAYDALSAAGLVQRCERQEARLASDEELRRVHRQEHLEQVAILDWDVHHGNGTQEIFYEESPECCARRCRDPTRYPAASDGDYRAALDVLLLPIMRAFDPALVLVSAGFDAAAGESFKLALSPALFAHMTQELTRLPAAPPLVVALEGGYHGPSVGACCAAVLRVLLGE</sequence>
<evidence type="ECO:0000256" key="3">
    <source>
        <dbReference type="ARBA" id="ARBA00012111"/>
    </source>
</evidence>
<proteinExistence type="inferred from homology"/>
<evidence type="ECO:0000259" key="11">
    <source>
        <dbReference type="Pfam" id="PF00850"/>
    </source>
</evidence>
<evidence type="ECO:0000256" key="10">
    <source>
        <dbReference type="SAM" id="MobiDB-lite"/>
    </source>
</evidence>
<dbReference type="PaxDb" id="2903-EOD30213"/>
<evidence type="ECO:0000256" key="4">
    <source>
        <dbReference type="ARBA" id="ARBA00022491"/>
    </source>
</evidence>
<dbReference type="InterPro" id="IPR023696">
    <property type="entry name" value="Ureohydrolase_dom_sf"/>
</dbReference>
<dbReference type="GeneID" id="17275486"/>
<reference evidence="13" key="1">
    <citation type="journal article" date="2013" name="Nature">
        <title>Pan genome of the phytoplankton Emiliania underpins its global distribution.</title>
        <authorList>
            <person name="Read B.A."/>
            <person name="Kegel J."/>
            <person name="Klute M.J."/>
            <person name="Kuo A."/>
            <person name="Lefebvre S.C."/>
            <person name="Maumus F."/>
            <person name="Mayer C."/>
            <person name="Miller J."/>
            <person name="Monier A."/>
            <person name="Salamov A."/>
            <person name="Young J."/>
            <person name="Aguilar M."/>
            <person name="Claverie J.M."/>
            <person name="Frickenhaus S."/>
            <person name="Gonzalez K."/>
            <person name="Herman E.K."/>
            <person name="Lin Y.C."/>
            <person name="Napier J."/>
            <person name="Ogata H."/>
            <person name="Sarno A.F."/>
            <person name="Shmutz J."/>
            <person name="Schroeder D."/>
            <person name="de Vargas C."/>
            <person name="Verret F."/>
            <person name="von Dassow P."/>
            <person name="Valentin K."/>
            <person name="Van de Peer Y."/>
            <person name="Wheeler G."/>
            <person name="Dacks J.B."/>
            <person name="Delwiche C.F."/>
            <person name="Dyhrman S.T."/>
            <person name="Glockner G."/>
            <person name="John U."/>
            <person name="Richards T."/>
            <person name="Worden A.Z."/>
            <person name="Zhang X."/>
            <person name="Grigoriev I.V."/>
            <person name="Allen A.E."/>
            <person name="Bidle K."/>
            <person name="Borodovsky M."/>
            <person name="Bowler C."/>
            <person name="Brownlee C."/>
            <person name="Cock J.M."/>
            <person name="Elias M."/>
            <person name="Gladyshev V.N."/>
            <person name="Groth M."/>
            <person name="Guda C."/>
            <person name="Hadaegh A."/>
            <person name="Iglesias-Rodriguez M.D."/>
            <person name="Jenkins J."/>
            <person name="Jones B.M."/>
            <person name="Lawson T."/>
            <person name="Leese F."/>
            <person name="Lindquist E."/>
            <person name="Lobanov A."/>
            <person name="Lomsadze A."/>
            <person name="Malik S.B."/>
            <person name="Marsh M.E."/>
            <person name="Mackinder L."/>
            <person name="Mock T."/>
            <person name="Mueller-Roeber B."/>
            <person name="Pagarete A."/>
            <person name="Parker M."/>
            <person name="Probert I."/>
            <person name="Quesneville H."/>
            <person name="Raines C."/>
            <person name="Rensing S.A."/>
            <person name="Riano-Pachon D.M."/>
            <person name="Richier S."/>
            <person name="Rokitta S."/>
            <person name="Shiraiwa Y."/>
            <person name="Soanes D.M."/>
            <person name="van der Giezen M."/>
            <person name="Wahlund T.M."/>
            <person name="Williams B."/>
            <person name="Wilson W."/>
            <person name="Wolfe G."/>
            <person name="Wurch L.L."/>
        </authorList>
    </citation>
    <scope>NUCLEOTIDE SEQUENCE</scope>
</reference>
<dbReference type="KEGG" id="ehx:EMIHUDRAFT_456645"/>
<dbReference type="eggNOG" id="KOG1343">
    <property type="taxonomic scope" value="Eukaryota"/>
</dbReference>
<comment type="subcellular location">
    <subcellularLocation>
        <location evidence="1">Nucleus</location>
    </subcellularLocation>
</comment>
<feature type="compositionally biased region" description="Pro residues" evidence="10">
    <location>
        <begin position="60"/>
        <end position="69"/>
    </location>
</feature>
<name>A0A0D3K378_EMIH1</name>
<dbReference type="RefSeq" id="XP_005782642.1">
    <property type="nucleotide sequence ID" value="XM_005782585.1"/>
</dbReference>
<dbReference type="GO" id="GO:0040029">
    <property type="term" value="P:epigenetic regulation of gene expression"/>
    <property type="evidence" value="ECO:0007669"/>
    <property type="project" value="TreeGrafter"/>
</dbReference>
<dbReference type="InterPro" id="IPR000286">
    <property type="entry name" value="HDACs"/>
</dbReference>
<dbReference type="STRING" id="2903.R1D4A4"/>
<evidence type="ECO:0000256" key="2">
    <source>
        <dbReference type="ARBA" id="ARBA00007738"/>
    </source>
</evidence>
<protein>
    <recommendedName>
        <fullName evidence="3">histone deacetylase</fullName>
        <ecNumber evidence="3">3.5.1.98</ecNumber>
    </recommendedName>
</protein>
<evidence type="ECO:0000313" key="12">
    <source>
        <dbReference type="EnsemblProtists" id="EOD30213"/>
    </source>
</evidence>
<dbReference type="SUPFAM" id="SSF52768">
    <property type="entry name" value="Arginase/deacetylase"/>
    <property type="match status" value="1"/>
</dbReference>
<dbReference type="PANTHER" id="PTHR10625">
    <property type="entry name" value="HISTONE DEACETYLASE HDAC1-RELATED"/>
    <property type="match status" value="1"/>
</dbReference>
<dbReference type="InterPro" id="IPR037138">
    <property type="entry name" value="His_deacetylse_dom_sf"/>
</dbReference>
<evidence type="ECO:0000256" key="8">
    <source>
        <dbReference type="ARBA" id="ARBA00023163"/>
    </source>
</evidence>
<dbReference type="Gene3D" id="3.40.800.20">
    <property type="entry name" value="Histone deacetylase domain"/>
    <property type="match status" value="3"/>
</dbReference>
<feature type="region of interest" description="Disordered" evidence="10">
    <location>
        <begin position="1"/>
        <end position="71"/>
    </location>
</feature>
<dbReference type="Proteomes" id="UP000013827">
    <property type="component" value="Unassembled WGS sequence"/>
</dbReference>
<evidence type="ECO:0000256" key="9">
    <source>
        <dbReference type="ARBA" id="ARBA00023242"/>
    </source>
</evidence>
<dbReference type="PANTHER" id="PTHR10625:SF5">
    <property type="entry name" value="HISTONE DEACETYLASE"/>
    <property type="match status" value="1"/>
</dbReference>
<organism evidence="12 13">
    <name type="scientific">Emiliania huxleyi (strain CCMP1516)</name>
    <dbReference type="NCBI Taxonomy" id="280463"/>
    <lineage>
        <taxon>Eukaryota</taxon>
        <taxon>Haptista</taxon>
        <taxon>Haptophyta</taxon>
        <taxon>Prymnesiophyceae</taxon>
        <taxon>Isochrysidales</taxon>
        <taxon>Noelaerhabdaceae</taxon>
        <taxon>Emiliania</taxon>
    </lineage>
</organism>
<comment type="similarity">
    <text evidence="2">Belongs to the histone deacetylase family. HD type 2 subfamily.</text>
</comment>
<keyword evidence="8" id="KW-0804">Transcription</keyword>
<feature type="compositionally biased region" description="Low complexity" evidence="10">
    <location>
        <begin position="115"/>
        <end position="139"/>
    </location>
</feature>
<dbReference type="PRINTS" id="PR01270">
    <property type="entry name" value="HDASUPER"/>
</dbReference>
<feature type="domain" description="Histone deacetylase" evidence="11">
    <location>
        <begin position="287"/>
        <end position="375"/>
    </location>
</feature>
<dbReference type="InterPro" id="IPR023801">
    <property type="entry name" value="His_deacetylse_dom"/>
</dbReference>
<evidence type="ECO:0000313" key="13">
    <source>
        <dbReference type="Proteomes" id="UP000013827"/>
    </source>
</evidence>
<dbReference type="Pfam" id="PF00850">
    <property type="entry name" value="Hist_deacetyl"/>
    <property type="match status" value="2"/>
</dbReference>
<feature type="compositionally biased region" description="Polar residues" evidence="10">
    <location>
        <begin position="13"/>
        <end position="24"/>
    </location>
</feature>
<evidence type="ECO:0000256" key="5">
    <source>
        <dbReference type="ARBA" id="ARBA00022801"/>
    </source>
</evidence>
<evidence type="ECO:0000256" key="6">
    <source>
        <dbReference type="ARBA" id="ARBA00022853"/>
    </source>
</evidence>
<keyword evidence="13" id="KW-1185">Reference proteome</keyword>
<feature type="domain" description="Histone deacetylase" evidence="11">
    <location>
        <begin position="246"/>
        <end position="271"/>
    </location>
</feature>
<dbReference type="AlphaFoldDB" id="A0A0D3K378"/>
<keyword evidence="5" id="KW-0378">Hydrolase</keyword>
<keyword evidence="7" id="KW-0805">Transcription regulation</keyword>
<dbReference type="EnsemblProtists" id="EOD30213">
    <property type="protein sequence ID" value="EOD30213"/>
    <property type="gene ID" value="EMIHUDRAFT_456645"/>
</dbReference>
<feature type="region of interest" description="Disordered" evidence="10">
    <location>
        <begin position="103"/>
        <end position="176"/>
    </location>
</feature>
<dbReference type="GO" id="GO:0000118">
    <property type="term" value="C:histone deacetylase complex"/>
    <property type="evidence" value="ECO:0007669"/>
    <property type="project" value="TreeGrafter"/>
</dbReference>